<evidence type="ECO:0000313" key="2">
    <source>
        <dbReference type="Proteomes" id="UP000177141"/>
    </source>
</evidence>
<dbReference type="Proteomes" id="UP000177141">
    <property type="component" value="Unassembled WGS sequence"/>
</dbReference>
<dbReference type="AlphaFoldDB" id="A0A1F7ITX8"/>
<reference evidence="1 2" key="1">
    <citation type="journal article" date="2016" name="Nat. Commun.">
        <title>Thousands of microbial genomes shed light on interconnected biogeochemical processes in an aquifer system.</title>
        <authorList>
            <person name="Anantharaman K."/>
            <person name="Brown C.T."/>
            <person name="Hug L.A."/>
            <person name="Sharon I."/>
            <person name="Castelle C.J."/>
            <person name="Probst A.J."/>
            <person name="Thomas B.C."/>
            <person name="Singh A."/>
            <person name="Wilkins M.J."/>
            <person name="Karaoz U."/>
            <person name="Brodie E.L."/>
            <person name="Williams K.H."/>
            <person name="Hubbard S.S."/>
            <person name="Banfield J.F."/>
        </authorList>
    </citation>
    <scope>NUCLEOTIDE SEQUENCE [LARGE SCALE GENOMIC DNA]</scope>
</reference>
<accession>A0A1F7ITX8</accession>
<gene>
    <name evidence="1" type="ORF">A3A93_06205</name>
</gene>
<evidence type="ECO:0000313" key="1">
    <source>
        <dbReference type="EMBL" id="OGK46822.1"/>
    </source>
</evidence>
<name>A0A1F7ITX8_9BACT</name>
<proteinExistence type="predicted"/>
<protein>
    <submittedName>
        <fullName evidence="1">Uncharacterized protein</fullName>
    </submittedName>
</protein>
<dbReference type="EMBL" id="MGAL01000039">
    <property type="protein sequence ID" value="OGK46822.1"/>
    <property type="molecule type" value="Genomic_DNA"/>
</dbReference>
<organism evidence="1 2">
    <name type="scientific">Candidatus Roizmanbacteria bacterium RIFCSPLOWO2_01_FULL_38_12</name>
    <dbReference type="NCBI Taxonomy" id="1802061"/>
    <lineage>
        <taxon>Bacteria</taxon>
        <taxon>Candidatus Roizmaniibacteriota</taxon>
    </lineage>
</organism>
<sequence>MLTKNDLNLISKLVRTEIRTEIQASEKRMSKMIDDKLAIQTEEIYNRVDTMIDEKLSNQIGQTFEFINTLHKSHEDWLRDHDLRIKKLEDNTLSV</sequence>
<comment type="caution">
    <text evidence="1">The sequence shown here is derived from an EMBL/GenBank/DDBJ whole genome shotgun (WGS) entry which is preliminary data.</text>
</comment>